<dbReference type="PANTHER" id="PTHR43385:SF1">
    <property type="entry name" value="RIBOFLAVIN TRANSPORTER RIBJ"/>
    <property type="match status" value="1"/>
</dbReference>
<evidence type="ECO:0000313" key="9">
    <source>
        <dbReference type="Proteomes" id="UP000821853"/>
    </source>
</evidence>
<sequence>MQAAPLLMLIRQPRPLRFCSVHIAKKPRASGSGEEKERQTISTITKPQSEQSQPPIPASSACQFKPAAHVIALSWTSVAKMLTIPEFYALVIVYLTVDWTVMIQATTVVDYGRDKGTPLESAKYLQTYCAVGELFGRLVIPFFSDKVPFGHCLFAAAGLVGASLSLFAMTFTTSFACFATLNALFGACQGYVFCMRTVLIMDYLGLERLPLFFGFVGLALIPVSLGNPTIVGEQYFFISQFA</sequence>
<evidence type="ECO:0000256" key="6">
    <source>
        <dbReference type="SAM" id="MobiDB-lite"/>
    </source>
</evidence>
<keyword evidence="3 7" id="KW-0812">Transmembrane</keyword>
<dbReference type="EMBL" id="JABSTR010000008">
    <property type="protein sequence ID" value="KAH9377878.1"/>
    <property type="molecule type" value="Genomic_DNA"/>
</dbReference>
<dbReference type="OrthoDB" id="6508058at2759"/>
<dbReference type="InterPro" id="IPR011701">
    <property type="entry name" value="MFS"/>
</dbReference>
<dbReference type="InterPro" id="IPR036259">
    <property type="entry name" value="MFS_trans_sf"/>
</dbReference>
<evidence type="ECO:0008006" key="10">
    <source>
        <dbReference type="Google" id="ProtNLM"/>
    </source>
</evidence>
<dbReference type="PANTHER" id="PTHR43385">
    <property type="entry name" value="RIBOFLAVIN TRANSPORTER RIBJ"/>
    <property type="match status" value="1"/>
</dbReference>
<accession>A0A9J6GHG8</accession>
<reference evidence="8 9" key="1">
    <citation type="journal article" date="2020" name="Cell">
        <title>Large-Scale Comparative Analyses of Tick Genomes Elucidate Their Genetic Diversity and Vector Capacities.</title>
        <authorList>
            <consortium name="Tick Genome and Microbiome Consortium (TIGMIC)"/>
            <person name="Jia N."/>
            <person name="Wang J."/>
            <person name="Shi W."/>
            <person name="Du L."/>
            <person name="Sun Y."/>
            <person name="Zhan W."/>
            <person name="Jiang J.F."/>
            <person name="Wang Q."/>
            <person name="Zhang B."/>
            <person name="Ji P."/>
            <person name="Bell-Sakyi L."/>
            <person name="Cui X.M."/>
            <person name="Yuan T.T."/>
            <person name="Jiang B.G."/>
            <person name="Yang W.F."/>
            <person name="Lam T.T."/>
            <person name="Chang Q.C."/>
            <person name="Ding S.J."/>
            <person name="Wang X.J."/>
            <person name="Zhu J.G."/>
            <person name="Ruan X.D."/>
            <person name="Zhao L."/>
            <person name="Wei J.T."/>
            <person name="Ye R.Z."/>
            <person name="Que T.C."/>
            <person name="Du C.H."/>
            <person name="Zhou Y.H."/>
            <person name="Cheng J.X."/>
            <person name="Dai P.F."/>
            <person name="Guo W.B."/>
            <person name="Han X.H."/>
            <person name="Huang E.J."/>
            <person name="Li L.F."/>
            <person name="Wei W."/>
            <person name="Gao Y.C."/>
            <person name="Liu J.Z."/>
            <person name="Shao H.Z."/>
            <person name="Wang X."/>
            <person name="Wang C.C."/>
            <person name="Yang T.C."/>
            <person name="Huo Q.B."/>
            <person name="Li W."/>
            <person name="Chen H.Y."/>
            <person name="Chen S.E."/>
            <person name="Zhou L.G."/>
            <person name="Ni X.B."/>
            <person name="Tian J.H."/>
            <person name="Sheng Y."/>
            <person name="Liu T."/>
            <person name="Pan Y.S."/>
            <person name="Xia L.Y."/>
            <person name="Li J."/>
            <person name="Zhao F."/>
            <person name="Cao W.C."/>
        </authorList>
    </citation>
    <scope>NUCLEOTIDE SEQUENCE [LARGE SCALE GENOMIC DNA]</scope>
    <source>
        <strain evidence="8">HaeL-2018</strain>
    </source>
</reference>
<evidence type="ECO:0000256" key="5">
    <source>
        <dbReference type="ARBA" id="ARBA00023136"/>
    </source>
</evidence>
<dbReference type="GO" id="GO:0016020">
    <property type="term" value="C:membrane"/>
    <property type="evidence" value="ECO:0007669"/>
    <property type="project" value="UniProtKB-SubCell"/>
</dbReference>
<dbReference type="GO" id="GO:0022857">
    <property type="term" value="F:transmembrane transporter activity"/>
    <property type="evidence" value="ECO:0007669"/>
    <property type="project" value="InterPro"/>
</dbReference>
<keyword evidence="2" id="KW-0813">Transport</keyword>
<proteinExistence type="predicted"/>
<feature type="transmembrane region" description="Helical" evidence="7">
    <location>
        <begin position="152"/>
        <end position="172"/>
    </location>
</feature>
<keyword evidence="9" id="KW-1185">Reference proteome</keyword>
<evidence type="ECO:0000256" key="3">
    <source>
        <dbReference type="ARBA" id="ARBA00022692"/>
    </source>
</evidence>
<keyword evidence="4 7" id="KW-1133">Transmembrane helix</keyword>
<dbReference type="SUPFAM" id="SSF103473">
    <property type="entry name" value="MFS general substrate transporter"/>
    <property type="match status" value="1"/>
</dbReference>
<feature type="transmembrane region" description="Helical" evidence="7">
    <location>
        <begin position="211"/>
        <end position="231"/>
    </location>
</feature>
<keyword evidence="5 7" id="KW-0472">Membrane</keyword>
<feature type="region of interest" description="Disordered" evidence="6">
    <location>
        <begin position="27"/>
        <end position="60"/>
    </location>
</feature>
<evidence type="ECO:0000256" key="7">
    <source>
        <dbReference type="SAM" id="Phobius"/>
    </source>
</evidence>
<protein>
    <recommendedName>
        <fullName evidence="10">Monocarboxylate transporter</fullName>
    </recommendedName>
</protein>
<evidence type="ECO:0000256" key="1">
    <source>
        <dbReference type="ARBA" id="ARBA00004141"/>
    </source>
</evidence>
<dbReference type="AlphaFoldDB" id="A0A9J6GHG8"/>
<dbReference type="Pfam" id="PF07690">
    <property type="entry name" value="MFS_1"/>
    <property type="match status" value="1"/>
</dbReference>
<evidence type="ECO:0000256" key="2">
    <source>
        <dbReference type="ARBA" id="ARBA00022448"/>
    </source>
</evidence>
<evidence type="ECO:0000313" key="8">
    <source>
        <dbReference type="EMBL" id="KAH9377878.1"/>
    </source>
</evidence>
<dbReference type="VEuPathDB" id="VectorBase:HLOH_057626"/>
<feature type="compositionally biased region" description="Polar residues" evidence="6">
    <location>
        <begin position="40"/>
        <end position="53"/>
    </location>
</feature>
<feature type="transmembrane region" description="Helical" evidence="7">
    <location>
        <begin position="87"/>
        <end position="105"/>
    </location>
</feature>
<gene>
    <name evidence="8" type="ORF">HPB48_004185</name>
</gene>
<dbReference type="Gene3D" id="1.20.1250.20">
    <property type="entry name" value="MFS general substrate transporter like domains"/>
    <property type="match status" value="1"/>
</dbReference>
<dbReference type="Proteomes" id="UP000821853">
    <property type="component" value="Unassembled WGS sequence"/>
</dbReference>
<organism evidence="8 9">
    <name type="scientific">Haemaphysalis longicornis</name>
    <name type="common">Bush tick</name>
    <dbReference type="NCBI Taxonomy" id="44386"/>
    <lineage>
        <taxon>Eukaryota</taxon>
        <taxon>Metazoa</taxon>
        <taxon>Ecdysozoa</taxon>
        <taxon>Arthropoda</taxon>
        <taxon>Chelicerata</taxon>
        <taxon>Arachnida</taxon>
        <taxon>Acari</taxon>
        <taxon>Parasitiformes</taxon>
        <taxon>Ixodida</taxon>
        <taxon>Ixodoidea</taxon>
        <taxon>Ixodidae</taxon>
        <taxon>Haemaphysalinae</taxon>
        <taxon>Haemaphysalis</taxon>
    </lineage>
</organism>
<feature type="transmembrane region" description="Helical" evidence="7">
    <location>
        <begin position="178"/>
        <end position="199"/>
    </location>
</feature>
<comment type="caution">
    <text evidence="8">The sequence shown here is derived from an EMBL/GenBank/DDBJ whole genome shotgun (WGS) entry which is preliminary data.</text>
</comment>
<comment type="subcellular location">
    <subcellularLocation>
        <location evidence="1">Membrane</location>
        <topology evidence="1">Multi-pass membrane protein</topology>
    </subcellularLocation>
</comment>
<name>A0A9J6GHG8_HAELO</name>
<evidence type="ECO:0000256" key="4">
    <source>
        <dbReference type="ARBA" id="ARBA00022989"/>
    </source>
</evidence>
<dbReference type="InterPro" id="IPR052983">
    <property type="entry name" value="MFS_Riboflavin_Transporter"/>
</dbReference>